<feature type="chain" id="PRO_5005467205" description="Secreted protein" evidence="2">
    <location>
        <begin position="23"/>
        <end position="110"/>
    </location>
</feature>
<dbReference type="AlphaFoldDB" id="A0A0K1Q7C7"/>
<evidence type="ECO:0008006" key="5">
    <source>
        <dbReference type="Google" id="ProtNLM"/>
    </source>
</evidence>
<dbReference type="PROSITE" id="PS51257">
    <property type="entry name" value="PROKAR_LIPOPROTEIN"/>
    <property type="match status" value="1"/>
</dbReference>
<dbReference type="STRING" id="1391654.AKJ09_08235"/>
<organism evidence="3 4">
    <name type="scientific">Labilithrix luteola</name>
    <dbReference type="NCBI Taxonomy" id="1391654"/>
    <lineage>
        <taxon>Bacteria</taxon>
        <taxon>Pseudomonadati</taxon>
        <taxon>Myxococcota</taxon>
        <taxon>Polyangia</taxon>
        <taxon>Polyangiales</taxon>
        <taxon>Labilitrichaceae</taxon>
        <taxon>Labilithrix</taxon>
    </lineage>
</organism>
<dbReference type="EMBL" id="CP012333">
    <property type="protein sequence ID" value="AKV01572.1"/>
    <property type="molecule type" value="Genomic_DNA"/>
</dbReference>
<proteinExistence type="predicted"/>
<evidence type="ECO:0000313" key="4">
    <source>
        <dbReference type="Proteomes" id="UP000064967"/>
    </source>
</evidence>
<feature type="region of interest" description="Disordered" evidence="1">
    <location>
        <begin position="30"/>
        <end position="79"/>
    </location>
</feature>
<feature type="signal peptide" evidence="2">
    <location>
        <begin position="1"/>
        <end position="22"/>
    </location>
</feature>
<reference evidence="3 4" key="1">
    <citation type="submission" date="2015-08" db="EMBL/GenBank/DDBJ databases">
        <authorList>
            <person name="Babu N.S."/>
            <person name="Beckwith C.J."/>
            <person name="Beseler K.G."/>
            <person name="Brison A."/>
            <person name="Carone J.V."/>
            <person name="Caskin T.P."/>
            <person name="Diamond M."/>
            <person name="Durham M.E."/>
            <person name="Foxe J.M."/>
            <person name="Go M."/>
            <person name="Henderson B.A."/>
            <person name="Jones I.B."/>
            <person name="McGettigan J.A."/>
            <person name="Micheletti S.J."/>
            <person name="Nasrallah M.E."/>
            <person name="Ortiz D."/>
            <person name="Piller C.R."/>
            <person name="Privatt S.R."/>
            <person name="Schneider S.L."/>
            <person name="Sharp S."/>
            <person name="Smith T.C."/>
            <person name="Stanton J.D."/>
            <person name="Ullery H.E."/>
            <person name="Wilson R.J."/>
            <person name="Serrano M.G."/>
            <person name="Buck G."/>
            <person name="Lee V."/>
            <person name="Wang Y."/>
            <person name="Carvalho R."/>
            <person name="Voegtly L."/>
            <person name="Shi R."/>
            <person name="Duckworth R."/>
            <person name="Johnson A."/>
            <person name="Loviza R."/>
            <person name="Walstead R."/>
            <person name="Shah Z."/>
            <person name="Kiflezghi M."/>
            <person name="Wade K."/>
            <person name="Ball S.L."/>
            <person name="Bradley K.W."/>
            <person name="Asai D.J."/>
            <person name="Bowman C.A."/>
            <person name="Russell D.A."/>
            <person name="Pope W.H."/>
            <person name="Jacobs-Sera D."/>
            <person name="Hendrix R.W."/>
            <person name="Hatfull G.F."/>
        </authorList>
    </citation>
    <scope>NUCLEOTIDE SEQUENCE [LARGE SCALE GENOMIC DNA]</scope>
    <source>
        <strain evidence="3 4">DSM 27648</strain>
    </source>
</reference>
<accession>A0A0K1Q7C7</accession>
<feature type="compositionally biased region" description="Low complexity" evidence="1">
    <location>
        <begin position="42"/>
        <end position="56"/>
    </location>
</feature>
<protein>
    <recommendedName>
        <fullName evidence="5">Secreted protein</fullName>
    </recommendedName>
</protein>
<keyword evidence="2" id="KW-0732">Signal</keyword>
<name>A0A0K1Q7C7_9BACT</name>
<dbReference type="KEGG" id="llu:AKJ09_08235"/>
<evidence type="ECO:0000256" key="1">
    <source>
        <dbReference type="SAM" id="MobiDB-lite"/>
    </source>
</evidence>
<evidence type="ECO:0000313" key="3">
    <source>
        <dbReference type="EMBL" id="AKV01572.1"/>
    </source>
</evidence>
<gene>
    <name evidence="3" type="ORF">AKJ09_08235</name>
</gene>
<dbReference type="RefSeq" id="WP_146652646.1">
    <property type="nucleotide sequence ID" value="NZ_CP012333.1"/>
</dbReference>
<keyword evidence="4" id="KW-1185">Reference proteome</keyword>
<evidence type="ECO:0000256" key="2">
    <source>
        <dbReference type="SAM" id="SignalP"/>
    </source>
</evidence>
<sequence>MSTKKTRIVGLLSLVAMTVAGAFVSVACDSESNAVKEPMTQPTGTPTSTTGNPGTTNDGGGPDNDGGPSDCVQNPQTHDEIINACTDAVRIAKNPKLPLQHPDGGLPTPP</sequence>
<dbReference type="Proteomes" id="UP000064967">
    <property type="component" value="Chromosome"/>
</dbReference>